<proteinExistence type="predicted"/>
<dbReference type="EMBL" id="HBUE01240902">
    <property type="protein sequence ID" value="CAG6549422.1"/>
    <property type="molecule type" value="Transcribed_RNA"/>
</dbReference>
<organism evidence="1">
    <name type="scientific">Culex pipiens</name>
    <name type="common">House mosquito</name>
    <dbReference type="NCBI Taxonomy" id="7175"/>
    <lineage>
        <taxon>Eukaryota</taxon>
        <taxon>Metazoa</taxon>
        <taxon>Ecdysozoa</taxon>
        <taxon>Arthropoda</taxon>
        <taxon>Hexapoda</taxon>
        <taxon>Insecta</taxon>
        <taxon>Pterygota</taxon>
        <taxon>Neoptera</taxon>
        <taxon>Endopterygota</taxon>
        <taxon>Diptera</taxon>
        <taxon>Nematocera</taxon>
        <taxon>Culicoidea</taxon>
        <taxon>Culicidae</taxon>
        <taxon>Culicinae</taxon>
        <taxon>Culicini</taxon>
        <taxon>Culex</taxon>
        <taxon>Culex</taxon>
    </lineage>
</organism>
<reference evidence="1" key="1">
    <citation type="submission" date="2021-05" db="EMBL/GenBank/DDBJ databases">
        <authorList>
            <person name="Alioto T."/>
            <person name="Alioto T."/>
            <person name="Gomez Garrido J."/>
        </authorList>
    </citation>
    <scope>NUCLEOTIDE SEQUENCE</scope>
</reference>
<accession>A0A8D8IC04</accession>
<dbReference type="EMBL" id="HBUE01347946">
    <property type="protein sequence ID" value="CAG6601691.1"/>
    <property type="molecule type" value="Transcribed_RNA"/>
</dbReference>
<evidence type="ECO:0000313" key="1">
    <source>
        <dbReference type="EMBL" id="CAG6549422.1"/>
    </source>
</evidence>
<protein>
    <submittedName>
        <fullName evidence="1">(northern house mosquito) hypothetical protein</fullName>
    </submittedName>
</protein>
<dbReference type="EMBL" id="HBUE01240900">
    <property type="protein sequence ID" value="CAG6549420.1"/>
    <property type="molecule type" value="Transcribed_RNA"/>
</dbReference>
<dbReference type="EMBL" id="HBUE01347949">
    <property type="protein sequence ID" value="CAG6601693.1"/>
    <property type="molecule type" value="Transcribed_RNA"/>
</dbReference>
<dbReference type="EMBL" id="HBUE01240901">
    <property type="protein sequence ID" value="CAG6549421.1"/>
    <property type="molecule type" value="Transcribed_RNA"/>
</dbReference>
<dbReference type="AlphaFoldDB" id="A0A8D8IC04"/>
<name>A0A8D8IC04_CULPI</name>
<dbReference type="EMBL" id="HBUE01347948">
    <property type="protein sequence ID" value="CAG6601692.1"/>
    <property type="molecule type" value="Transcribed_RNA"/>
</dbReference>
<sequence length="115" mass="12586">MFRVIEFVSIQLKSPTPTILSHTSRRVLASERGFDDLPWSVVSFSMANAFPQLLRASGHQVQWLMLATAASLSVILTESFGLAVLFFTISGSISTELISAARSATTVLATLKRKR</sequence>